<feature type="domain" description="HD-GYP" evidence="1">
    <location>
        <begin position="1"/>
        <end position="66"/>
    </location>
</feature>
<keyword evidence="3" id="KW-1185">Reference proteome</keyword>
<dbReference type="CDD" id="cd00077">
    <property type="entry name" value="HDc"/>
    <property type="match status" value="1"/>
</dbReference>
<dbReference type="InterPro" id="IPR037522">
    <property type="entry name" value="HD_GYP_dom"/>
</dbReference>
<reference evidence="2 3" key="1">
    <citation type="submission" date="2016-07" db="EMBL/GenBank/DDBJ databases">
        <title>Genome and transcriptome analysis of iron-reducing fermentative bacteria Anoxybacter fermentans.</title>
        <authorList>
            <person name="Zeng X."/>
            <person name="Shao Z."/>
        </authorList>
    </citation>
    <scope>NUCLEOTIDE SEQUENCE [LARGE SCALE GENOMIC DNA]</scope>
    <source>
        <strain evidence="2 3">DY22613</strain>
    </source>
</reference>
<evidence type="ECO:0000313" key="2">
    <source>
        <dbReference type="EMBL" id="AZR73320.1"/>
    </source>
</evidence>
<sequence>MRILLKNSGFAKEIAMGALYYHERFDRGGYLCGLAGVGIPLVARMIAVADTFEALTGYRFYCRPVE</sequence>
<evidence type="ECO:0000313" key="3">
    <source>
        <dbReference type="Proteomes" id="UP000267250"/>
    </source>
</evidence>
<organism evidence="2 3">
    <name type="scientific">Anoxybacter fermentans</name>
    <dbReference type="NCBI Taxonomy" id="1323375"/>
    <lineage>
        <taxon>Bacteria</taxon>
        <taxon>Bacillati</taxon>
        <taxon>Bacillota</taxon>
        <taxon>Clostridia</taxon>
        <taxon>Halanaerobiales</taxon>
        <taxon>Anoxybacter</taxon>
    </lineage>
</organism>
<dbReference type="SUPFAM" id="SSF109604">
    <property type="entry name" value="HD-domain/PDEase-like"/>
    <property type="match status" value="1"/>
</dbReference>
<dbReference type="AlphaFoldDB" id="A0A3S9SYI2"/>
<name>A0A3S9SYI2_9FIRM</name>
<dbReference type="RefSeq" id="WP_127016654.1">
    <property type="nucleotide sequence ID" value="NZ_CP016379.1"/>
</dbReference>
<dbReference type="PANTHER" id="PTHR43155">
    <property type="entry name" value="CYCLIC DI-GMP PHOSPHODIESTERASE PA4108-RELATED"/>
    <property type="match status" value="1"/>
</dbReference>
<gene>
    <name evidence="2" type="ORF">BBF96_07955</name>
</gene>
<dbReference type="EMBL" id="CP016379">
    <property type="protein sequence ID" value="AZR73320.1"/>
    <property type="molecule type" value="Genomic_DNA"/>
</dbReference>
<dbReference type="OrthoDB" id="9804747at2"/>
<dbReference type="PROSITE" id="PS51832">
    <property type="entry name" value="HD_GYP"/>
    <property type="match status" value="1"/>
</dbReference>
<accession>A0A3S9SYI2</accession>
<dbReference type="InterPro" id="IPR003607">
    <property type="entry name" value="HD/PDEase_dom"/>
</dbReference>
<protein>
    <recommendedName>
        <fullName evidence="1">HD-GYP domain-containing protein</fullName>
    </recommendedName>
</protein>
<dbReference type="Proteomes" id="UP000267250">
    <property type="component" value="Chromosome"/>
</dbReference>
<proteinExistence type="predicted"/>
<dbReference type="Gene3D" id="1.10.3210.10">
    <property type="entry name" value="Hypothetical protein af1432"/>
    <property type="match status" value="1"/>
</dbReference>
<dbReference type="KEGG" id="aft:BBF96_07955"/>
<dbReference type="PANTHER" id="PTHR43155:SF2">
    <property type="entry name" value="CYCLIC DI-GMP PHOSPHODIESTERASE PA4108"/>
    <property type="match status" value="1"/>
</dbReference>
<evidence type="ECO:0000259" key="1">
    <source>
        <dbReference type="PROSITE" id="PS51832"/>
    </source>
</evidence>
<dbReference type="Pfam" id="PF13487">
    <property type="entry name" value="HD_5"/>
    <property type="match status" value="1"/>
</dbReference>